<feature type="chain" id="PRO_5004673079" evidence="3">
    <location>
        <begin position="24"/>
        <end position="280"/>
    </location>
</feature>
<dbReference type="EMBL" id="HG716015">
    <property type="protein sequence ID" value="CDJ54293.1"/>
    <property type="molecule type" value="Genomic_DNA"/>
</dbReference>
<keyword evidence="3" id="KW-0732">Signal</keyword>
<evidence type="ECO:0000313" key="4">
    <source>
        <dbReference type="EMBL" id="CDJ54293.1"/>
    </source>
</evidence>
<keyword evidence="5" id="KW-1185">Reference proteome</keyword>
<organism evidence="4 5">
    <name type="scientific">Eimeria brunetti</name>
    <dbReference type="NCBI Taxonomy" id="51314"/>
    <lineage>
        <taxon>Eukaryota</taxon>
        <taxon>Sar</taxon>
        <taxon>Alveolata</taxon>
        <taxon>Apicomplexa</taxon>
        <taxon>Conoidasida</taxon>
        <taxon>Coccidia</taxon>
        <taxon>Eucoccidiorida</taxon>
        <taxon>Eimeriorina</taxon>
        <taxon>Eimeriidae</taxon>
        <taxon>Eimeria</taxon>
    </lineage>
</organism>
<feature type="compositionally biased region" description="Gly residues" evidence="1">
    <location>
        <begin position="172"/>
        <end position="189"/>
    </location>
</feature>
<evidence type="ECO:0000256" key="2">
    <source>
        <dbReference type="SAM" id="Phobius"/>
    </source>
</evidence>
<evidence type="ECO:0000256" key="1">
    <source>
        <dbReference type="SAM" id="MobiDB-lite"/>
    </source>
</evidence>
<protein>
    <submittedName>
        <fullName evidence="4">SAG family member</fullName>
    </submittedName>
</protein>
<sequence length="280" mass="29671">MASLYRTAAAICLAALCGLKSEAMEDPKYKFTAAEVTEDAYVTVKLVRNGQLPVHVKEVARDEKLATTLKESIEANEELAKTTCKSSEIQNLKTMFHYIFDYDANPDYRKLLQDALDKGLTVFKEKKSANAENAWVEIWKDDAGANLAYLLGSNSTAIACVIGKCTKVEAGSSGGDGEGGAGGGGGGGRISTHLREGRSQQNDETSAEKAALFCELSPAAQADEAPFTEEYYNGLIARTASLKEMTEDDLKAPSNDGVAPGAIPAVLIAGFLAMLTAVAA</sequence>
<keyword evidence="2" id="KW-0472">Membrane</keyword>
<reference evidence="4" key="2">
    <citation type="submission" date="2013-10" db="EMBL/GenBank/DDBJ databases">
        <authorList>
            <person name="Aslett M."/>
        </authorList>
    </citation>
    <scope>NUCLEOTIDE SEQUENCE [LARGE SCALE GENOMIC DNA]</scope>
    <source>
        <strain evidence="4">Houghton</strain>
    </source>
</reference>
<evidence type="ECO:0000313" key="5">
    <source>
        <dbReference type="Proteomes" id="UP000030750"/>
    </source>
</evidence>
<dbReference type="Pfam" id="PF11054">
    <property type="entry name" value="Surface_antigen"/>
    <property type="match status" value="1"/>
</dbReference>
<dbReference type="Proteomes" id="UP000030750">
    <property type="component" value="Unassembled WGS sequence"/>
</dbReference>
<feature type="transmembrane region" description="Helical" evidence="2">
    <location>
        <begin position="261"/>
        <end position="279"/>
    </location>
</feature>
<reference evidence="4" key="1">
    <citation type="submission" date="2013-10" db="EMBL/GenBank/DDBJ databases">
        <title>Genomic analysis of the causative agents of coccidiosis in chickens.</title>
        <authorList>
            <person name="Reid A.J."/>
            <person name="Blake D."/>
            <person name="Billington K."/>
            <person name="Browne H."/>
            <person name="Dunn M."/>
            <person name="Hung S."/>
            <person name="Kawahara F."/>
            <person name="Miranda-Saavedra D."/>
            <person name="Mourier T."/>
            <person name="Nagra H."/>
            <person name="Otto T.D."/>
            <person name="Rawlings N."/>
            <person name="Sanchez A."/>
            <person name="Sanders M."/>
            <person name="Subramaniam C."/>
            <person name="Tay Y."/>
            <person name="Dear P."/>
            <person name="Doerig C."/>
            <person name="Gruber A."/>
            <person name="Parkinson J."/>
            <person name="Shirley M."/>
            <person name="Wan K.L."/>
            <person name="Berriman M."/>
            <person name="Tomley F."/>
            <person name="Pain A."/>
        </authorList>
    </citation>
    <scope>NUCLEOTIDE SEQUENCE [LARGE SCALE GENOMIC DNA]</scope>
    <source>
        <strain evidence="4">Houghton</strain>
    </source>
</reference>
<evidence type="ECO:0000256" key="3">
    <source>
        <dbReference type="SAM" id="SignalP"/>
    </source>
</evidence>
<name>U6LYF6_9EIME</name>
<accession>U6LYF6</accession>
<feature type="signal peptide" evidence="3">
    <location>
        <begin position="1"/>
        <end position="23"/>
    </location>
</feature>
<dbReference type="InterPro" id="IPR021288">
    <property type="entry name" value="Surface_antigen"/>
</dbReference>
<dbReference type="VEuPathDB" id="ToxoDB:EBH_0045920"/>
<feature type="region of interest" description="Disordered" evidence="1">
    <location>
        <begin position="172"/>
        <end position="207"/>
    </location>
</feature>
<keyword evidence="2" id="KW-1133">Transmembrane helix</keyword>
<keyword evidence="2" id="KW-0812">Transmembrane</keyword>
<gene>
    <name evidence="4" type="ORF">EBH_0045920</name>
</gene>
<dbReference type="AlphaFoldDB" id="U6LYF6"/>
<proteinExistence type="predicted"/>